<dbReference type="GO" id="GO:0003677">
    <property type="term" value="F:DNA binding"/>
    <property type="evidence" value="ECO:0007669"/>
    <property type="project" value="UniProtKB-KW"/>
</dbReference>
<protein>
    <submittedName>
        <fullName evidence="5">Type II toxin-antitoxin system MqsA family antitoxin</fullName>
    </submittedName>
</protein>
<dbReference type="SMART" id="SM00530">
    <property type="entry name" value="HTH_XRE"/>
    <property type="match status" value="1"/>
</dbReference>
<dbReference type="RefSeq" id="WP_269926365.1">
    <property type="nucleotide sequence ID" value="NZ_JAMKBJ010000006.1"/>
</dbReference>
<evidence type="ECO:0000256" key="3">
    <source>
        <dbReference type="ARBA" id="ARBA00023163"/>
    </source>
</evidence>
<accession>A0A9X3RD73</accession>
<evidence type="ECO:0000256" key="2">
    <source>
        <dbReference type="ARBA" id="ARBA00023125"/>
    </source>
</evidence>
<evidence type="ECO:0000313" key="5">
    <source>
        <dbReference type="EMBL" id="MCZ8537271.1"/>
    </source>
</evidence>
<evidence type="ECO:0000259" key="4">
    <source>
        <dbReference type="PROSITE" id="PS50943"/>
    </source>
</evidence>
<keyword evidence="1" id="KW-0805">Transcription regulation</keyword>
<dbReference type="CDD" id="cd00093">
    <property type="entry name" value="HTH_XRE"/>
    <property type="match status" value="1"/>
</dbReference>
<keyword evidence="6" id="KW-1185">Reference proteome</keyword>
<dbReference type="SUPFAM" id="SSF47413">
    <property type="entry name" value="lambda repressor-like DNA-binding domains"/>
    <property type="match status" value="1"/>
</dbReference>
<organism evidence="5 6">
    <name type="scientific">Paenisporosarcina quisquiliarum</name>
    <dbReference type="NCBI Taxonomy" id="365346"/>
    <lineage>
        <taxon>Bacteria</taxon>
        <taxon>Bacillati</taxon>
        <taxon>Bacillota</taxon>
        <taxon>Bacilli</taxon>
        <taxon>Bacillales</taxon>
        <taxon>Caryophanaceae</taxon>
        <taxon>Paenisporosarcina</taxon>
    </lineage>
</organism>
<dbReference type="Proteomes" id="UP001152173">
    <property type="component" value="Unassembled WGS sequence"/>
</dbReference>
<gene>
    <name evidence="5" type="ORF">M9R32_08775</name>
</gene>
<sequence length="111" mass="12554">MNNNDLFNDIMKGLKQAEAYSKGDEKAARVKKYKITAINDYNEDTIKKIRSTLHLSQRAFAEVMGVSTKTIEAWERGINKPSGSSSRLLQIFEENPSALKEYHLVESSSID</sequence>
<dbReference type="PANTHER" id="PTHR36511:SF4">
    <property type="entry name" value="ANTITOXIN MQSA"/>
    <property type="match status" value="1"/>
</dbReference>
<evidence type="ECO:0000256" key="1">
    <source>
        <dbReference type="ARBA" id="ARBA00023015"/>
    </source>
</evidence>
<evidence type="ECO:0000313" key="6">
    <source>
        <dbReference type="Proteomes" id="UP001152173"/>
    </source>
</evidence>
<dbReference type="InterPro" id="IPR010982">
    <property type="entry name" value="Lambda_DNA-bd_dom_sf"/>
</dbReference>
<feature type="domain" description="HTH cro/C1-type" evidence="4">
    <location>
        <begin position="46"/>
        <end position="99"/>
    </location>
</feature>
<dbReference type="EMBL" id="JAMKBJ010000006">
    <property type="protein sequence ID" value="MCZ8537271.1"/>
    <property type="molecule type" value="Genomic_DNA"/>
</dbReference>
<dbReference type="Pfam" id="PF15731">
    <property type="entry name" value="MqsA_antitoxin"/>
    <property type="match status" value="1"/>
</dbReference>
<reference evidence="5" key="1">
    <citation type="submission" date="2022-05" db="EMBL/GenBank/DDBJ databases">
        <authorList>
            <person name="Colautti A."/>
            <person name="Iacumin L."/>
        </authorList>
    </citation>
    <scope>NUCLEOTIDE SEQUENCE</scope>
    <source>
        <strain evidence="5">SK 55</strain>
    </source>
</reference>
<proteinExistence type="predicted"/>
<keyword evidence="2" id="KW-0238">DNA-binding</keyword>
<dbReference type="AlphaFoldDB" id="A0A9X3RD73"/>
<name>A0A9X3RD73_9BACL</name>
<dbReference type="Gene3D" id="1.10.260.40">
    <property type="entry name" value="lambda repressor-like DNA-binding domains"/>
    <property type="match status" value="1"/>
</dbReference>
<dbReference type="PROSITE" id="PS50943">
    <property type="entry name" value="HTH_CROC1"/>
    <property type="match status" value="1"/>
</dbReference>
<dbReference type="PANTHER" id="PTHR36511">
    <property type="entry name" value="MERR FAMILY BACTERIAL REGULATORY PROTEIN"/>
    <property type="match status" value="1"/>
</dbReference>
<keyword evidence="3" id="KW-0804">Transcription</keyword>
<dbReference type="InterPro" id="IPR052359">
    <property type="entry name" value="HTH-type_reg/antitoxin"/>
</dbReference>
<dbReference type="InterPro" id="IPR032758">
    <property type="entry name" value="MqsA/HigA-2"/>
</dbReference>
<dbReference type="InterPro" id="IPR001387">
    <property type="entry name" value="Cro/C1-type_HTH"/>
</dbReference>
<comment type="caution">
    <text evidence="5">The sequence shown here is derived from an EMBL/GenBank/DDBJ whole genome shotgun (WGS) entry which is preliminary data.</text>
</comment>